<feature type="region of interest" description="Disordered" evidence="5">
    <location>
        <begin position="1"/>
        <end position="21"/>
    </location>
</feature>
<name>A0AA36J588_9DINO</name>
<dbReference type="GO" id="GO:0005634">
    <property type="term" value="C:nucleus"/>
    <property type="evidence" value="ECO:0007669"/>
    <property type="project" value="TreeGrafter"/>
</dbReference>
<accession>A0AA36J588</accession>
<keyword evidence="2 4" id="KW-0863">Zinc-finger</keyword>
<dbReference type="SUPFAM" id="SSF57850">
    <property type="entry name" value="RING/U-box"/>
    <property type="match status" value="1"/>
</dbReference>
<evidence type="ECO:0000256" key="4">
    <source>
        <dbReference type="PROSITE-ProRule" id="PRU00175"/>
    </source>
</evidence>
<keyword evidence="1" id="KW-0479">Metal-binding</keyword>
<dbReference type="Pfam" id="PF13639">
    <property type="entry name" value="zf-RING_2"/>
    <property type="match status" value="1"/>
</dbReference>
<evidence type="ECO:0000256" key="2">
    <source>
        <dbReference type="ARBA" id="ARBA00022771"/>
    </source>
</evidence>
<organism evidence="7 8">
    <name type="scientific">Effrenium voratum</name>
    <dbReference type="NCBI Taxonomy" id="2562239"/>
    <lineage>
        <taxon>Eukaryota</taxon>
        <taxon>Sar</taxon>
        <taxon>Alveolata</taxon>
        <taxon>Dinophyceae</taxon>
        <taxon>Suessiales</taxon>
        <taxon>Symbiodiniaceae</taxon>
        <taxon>Effrenium</taxon>
    </lineage>
</organism>
<dbReference type="GO" id="GO:0061630">
    <property type="term" value="F:ubiquitin protein ligase activity"/>
    <property type="evidence" value="ECO:0007669"/>
    <property type="project" value="TreeGrafter"/>
</dbReference>
<dbReference type="Gene3D" id="3.30.40.10">
    <property type="entry name" value="Zinc/RING finger domain, C3HC4 (zinc finger)"/>
    <property type="match status" value="1"/>
</dbReference>
<evidence type="ECO:0000313" key="7">
    <source>
        <dbReference type="EMBL" id="CAJ1399873.1"/>
    </source>
</evidence>
<dbReference type="PANTHER" id="PTHR45931:SF3">
    <property type="entry name" value="RING ZINC FINGER-CONTAINING PROTEIN"/>
    <property type="match status" value="1"/>
</dbReference>
<dbReference type="GO" id="GO:0006511">
    <property type="term" value="P:ubiquitin-dependent protein catabolic process"/>
    <property type="evidence" value="ECO:0007669"/>
    <property type="project" value="TreeGrafter"/>
</dbReference>
<evidence type="ECO:0000256" key="3">
    <source>
        <dbReference type="ARBA" id="ARBA00022833"/>
    </source>
</evidence>
<proteinExistence type="predicted"/>
<comment type="caution">
    <text evidence="7">The sequence shown here is derived from an EMBL/GenBank/DDBJ whole genome shotgun (WGS) entry which is preliminary data.</text>
</comment>
<gene>
    <name evidence="7" type="ORF">EVOR1521_LOCUS23330</name>
</gene>
<dbReference type="AlphaFoldDB" id="A0AA36J588"/>
<evidence type="ECO:0000256" key="5">
    <source>
        <dbReference type="SAM" id="MobiDB-lite"/>
    </source>
</evidence>
<sequence length="276" mass="29719">MEEMSTSFGLPGASESSSSSRLSPQGVLLRASCPACGFANQFSPALGAHGQMRVQCSQCSEQFQAALPEPAPQDSGRTASAPTGEHPVRARPALQLCRRCGTLNSSFPPPVPGQQVRCGRCGHVSEAEPRERHRRPVDRPQRALLEALLSEQPQALRGMSGPVVRIPIDGQRQAIPLALLAALMAAAEADKSNPARRSDVAALPTRKLANLDHLGEQTKCLICLEEFADGDELKTLPCLHFYHQKCVEQWLDTDNSCPVCKTPIGQEARTGEVPES</sequence>
<dbReference type="InterPro" id="IPR051834">
    <property type="entry name" value="RING_finger_E3_ligase"/>
</dbReference>
<dbReference type="PROSITE" id="PS50089">
    <property type="entry name" value="ZF_RING_2"/>
    <property type="match status" value="1"/>
</dbReference>
<keyword evidence="3" id="KW-0862">Zinc</keyword>
<dbReference type="InterPro" id="IPR013083">
    <property type="entry name" value="Znf_RING/FYVE/PHD"/>
</dbReference>
<evidence type="ECO:0000259" key="6">
    <source>
        <dbReference type="PROSITE" id="PS50089"/>
    </source>
</evidence>
<dbReference type="PANTHER" id="PTHR45931">
    <property type="entry name" value="SI:CH211-59O9.10"/>
    <property type="match status" value="1"/>
</dbReference>
<dbReference type="SMART" id="SM00184">
    <property type="entry name" value="RING"/>
    <property type="match status" value="1"/>
</dbReference>
<evidence type="ECO:0000313" key="8">
    <source>
        <dbReference type="Proteomes" id="UP001178507"/>
    </source>
</evidence>
<evidence type="ECO:0000256" key="1">
    <source>
        <dbReference type="ARBA" id="ARBA00022723"/>
    </source>
</evidence>
<dbReference type="Proteomes" id="UP001178507">
    <property type="component" value="Unassembled WGS sequence"/>
</dbReference>
<feature type="domain" description="RING-type" evidence="6">
    <location>
        <begin position="220"/>
        <end position="261"/>
    </location>
</feature>
<dbReference type="SMART" id="SM00744">
    <property type="entry name" value="RINGv"/>
    <property type="match status" value="1"/>
</dbReference>
<dbReference type="InterPro" id="IPR011016">
    <property type="entry name" value="Znf_RING-CH"/>
</dbReference>
<dbReference type="InterPro" id="IPR001841">
    <property type="entry name" value="Znf_RING"/>
</dbReference>
<protein>
    <recommendedName>
        <fullName evidence="6">RING-type domain-containing protein</fullName>
    </recommendedName>
</protein>
<keyword evidence="8" id="KW-1185">Reference proteome</keyword>
<dbReference type="GO" id="GO:0008270">
    <property type="term" value="F:zinc ion binding"/>
    <property type="evidence" value="ECO:0007669"/>
    <property type="project" value="UniProtKB-KW"/>
</dbReference>
<reference evidence="7" key="1">
    <citation type="submission" date="2023-08" db="EMBL/GenBank/DDBJ databases">
        <authorList>
            <person name="Chen Y."/>
            <person name="Shah S."/>
            <person name="Dougan E. K."/>
            <person name="Thang M."/>
            <person name="Chan C."/>
        </authorList>
    </citation>
    <scope>NUCLEOTIDE SEQUENCE</scope>
</reference>
<dbReference type="EMBL" id="CAUJNA010003350">
    <property type="protein sequence ID" value="CAJ1399873.1"/>
    <property type="molecule type" value="Genomic_DNA"/>
</dbReference>